<feature type="region of interest" description="Disordered" evidence="1">
    <location>
        <begin position="1"/>
        <end position="20"/>
    </location>
</feature>
<sequence length="288" mass="31552">MLKRLMSKPSSTDKTHEEIPEVVGIDDSTAQFSLDDFIEAEAEVDLTVSDQKTVKKRMDFLTLFVIGAALLGGTNLLLTLLNMVMIAQVAGKPAPTLVELQGGKSITVAAIGSKERTTEAIQTFVSESLVELFDWRGMIQSPDSRDSAPIPDPGVEIGGGQRVTYATWAASYRFEDSWQPELLKAIATMTPQSLFNQSDRRTQGLLVVREMGQPTKTNEGQWQIDVVANLILFENGDNVGRAIPFNKKVTVAAVDPPAFSDDPSELQTVIYNARKAGMIIQFMEDLKA</sequence>
<gene>
    <name evidence="3" type="ORF">QQ91_0019955</name>
</gene>
<protein>
    <recommendedName>
        <fullName evidence="5">MacB-like periplasmic core domain-containing protein</fullName>
    </recommendedName>
</protein>
<evidence type="ECO:0000256" key="1">
    <source>
        <dbReference type="SAM" id="MobiDB-lite"/>
    </source>
</evidence>
<dbReference type="RefSeq" id="WP_166283454.1">
    <property type="nucleotide sequence ID" value="NZ_JTHE03000111.1"/>
</dbReference>
<keyword evidence="2" id="KW-0472">Membrane</keyword>
<evidence type="ECO:0000313" key="3">
    <source>
        <dbReference type="EMBL" id="MCM1985098.1"/>
    </source>
</evidence>
<dbReference type="AlphaFoldDB" id="A0ABD4T8M2"/>
<organism evidence="3 4">
    <name type="scientific">Lyngbya confervoides BDU141951</name>
    <dbReference type="NCBI Taxonomy" id="1574623"/>
    <lineage>
        <taxon>Bacteria</taxon>
        <taxon>Bacillati</taxon>
        <taxon>Cyanobacteriota</taxon>
        <taxon>Cyanophyceae</taxon>
        <taxon>Oscillatoriophycideae</taxon>
        <taxon>Oscillatoriales</taxon>
        <taxon>Microcoleaceae</taxon>
        <taxon>Lyngbya</taxon>
    </lineage>
</organism>
<evidence type="ECO:0000256" key="2">
    <source>
        <dbReference type="SAM" id="Phobius"/>
    </source>
</evidence>
<accession>A0ABD4T8M2</accession>
<dbReference type="Proteomes" id="UP000031561">
    <property type="component" value="Unassembled WGS sequence"/>
</dbReference>
<keyword evidence="2" id="KW-1133">Transmembrane helix</keyword>
<keyword evidence="4" id="KW-1185">Reference proteome</keyword>
<evidence type="ECO:0008006" key="5">
    <source>
        <dbReference type="Google" id="ProtNLM"/>
    </source>
</evidence>
<keyword evidence="2" id="KW-0812">Transmembrane</keyword>
<evidence type="ECO:0000313" key="4">
    <source>
        <dbReference type="Proteomes" id="UP000031561"/>
    </source>
</evidence>
<reference evidence="3 4" key="1">
    <citation type="journal article" date="2015" name="Genome Announc.">
        <title>Draft Genome Sequence of Filamentous Marine Cyanobacterium Lyngbya confervoides Strain BDU141951.</title>
        <authorList>
            <person name="Chandrababunaidu M.M."/>
            <person name="Sen D."/>
            <person name="Tripathy S."/>
        </authorList>
    </citation>
    <scope>NUCLEOTIDE SEQUENCE [LARGE SCALE GENOMIC DNA]</scope>
    <source>
        <strain evidence="3 4">BDU141951</strain>
    </source>
</reference>
<name>A0ABD4T8M2_9CYAN</name>
<feature type="transmembrane region" description="Helical" evidence="2">
    <location>
        <begin position="60"/>
        <end position="85"/>
    </location>
</feature>
<dbReference type="EMBL" id="JTHE03000111">
    <property type="protein sequence ID" value="MCM1985098.1"/>
    <property type="molecule type" value="Genomic_DNA"/>
</dbReference>
<proteinExistence type="predicted"/>
<comment type="caution">
    <text evidence="3">The sequence shown here is derived from an EMBL/GenBank/DDBJ whole genome shotgun (WGS) entry which is preliminary data.</text>
</comment>